<name>A0ACC5YGC7_9TELE</name>
<organism evidence="1 2">
    <name type="scientific">Pangasius djambal</name>
    <dbReference type="NCBI Taxonomy" id="1691987"/>
    <lineage>
        <taxon>Eukaryota</taxon>
        <taxon>Metazoa</taxon>
        <taxon>Chordata</taxon>
        <taxon>Craniata</taxon>
        <taxon>Vertebrata</taxon>
        <taxon>Euteleostomi</taxon>
        <taxon>Actinopterygii</taxon>
        <taxon>Neopterygii</taxon>
        <taxon>Teleostei</taxon>
        <taxon>Ostariophysi</taxon>
        <taxon>Siluriformes</taxon>
        <taxon>Pangasiidae</taxon>
        <taxon>Pangasius</taxon>
    </lineage>
</organism>
<dbReference type="Proteomes" id="UP000830395">
    <property type="component" value="Chromosome 7"/>
</dbReference>
<reference evidence="1" key="1">
    <citation type="submission" date="2020-02" db="EMBL/GenBank/DDBJ databases">
        <title>Genome sequencing of the panga catfish, Pangasius djambal.</title>
        <authorList>
            <person name="Wen M."/>
            <person name="Zahm M."/>
            <person name="Roques C."/>
            <person name="Cabau C."/>
            <person name="Klopp C."/>
            <person name="Donnadieu C."/>
            <person name="Jouanno E."/>
            <person name="Avarre J.-C."/>
            <person name="Campet M."/>
            <person name="Ha T."/>
            <person name="Dugue R."/>
            <person name="Lampietro C."/>
            <person name="Louis A."/>
            <person name="Herpin A."/>
            <person name="Echchiki A."/>
            <person name="Berthelot C."/>
            <person name="Parey E."/>
            <person name="Roest-Crollius H."/>
            <person name="Braasch I."/>
            <person name="Postlethwait J.H."/>
            <person name="Bobe J."/>
            <person name="Montfort J."/>
            <person name="Bouchez O."/>
            <person name="Begum T."/>
            <person name="Schartl M."/>
            <person name="Gustiano R."/>
            <person name="Guiguen Y."/>
        </authorList>
    </citation>
    <scope>NUCLEOTIDE SEQUENCE</scope>
    <source>
        <strain evidence="1">Pdj_M5554</strain>
    </source>
</reference>
<keyword evidence="2" id="KW-1185">Reference proteome</keyword>
<feature type="non-terminal residue" evidence="1">
    <location>
        <position position="1"/>
    </location>
</feature>
<evidence type="ECO:0000313" key="2">
    <source>
        <dbReference type="Proteomes" id="UP000830395"/>
    </source>
</evidence>
<dbReference type="EMBL" id="CM040981">
    <property type="protein sequence ID" value="MCJ8734510.1"/>
    <property type="molecule type" value="Genomic_DNA"/>
</dbReference>
<sequence>SECDTITLTLDPHAPSHTPPVVNVILQGFCECVLAACRVAPPNRQCQWVGVFLKMLIGHTQLYTHILHRLLQLLYLQGPSLSPAHVLALAVLVVELHVCRDQIPPVDLSHSTCLTHSTCLSPSEALSDALPFSTASDMEFSLRFCVVAVCYALCKSTSHTEELTHFIPSRLYKRLLFLMPRLVPELRSGVLAAERQDDDDDDDECADEEECVCAWASVTDCRRSVRSSVRALWGHTTVRNLQKHPQHQAGHTHTHTRTHTYI</sequence>
<protein>
    <submittedName>
        <fullName evidence="1">Uncharacterized protein</fullName>
    </submittedName>
</protein>
<proteinExistence type="predicted"/>
<gene>
    <name evidence="1" type="ORF">PDJAM_G00236470</name>
</gene>
<feature type="non-terminal residue" evidence="1">
    <location>
        <position position="262"/>
    </location>
</feature>
<accession>A0ACC5YGC7</accession>
<evidence type="ECO:0000313" key="1">
    <source>
        <dbReference type="EMBL" id="MCJ8734510.1"/>
    </source>
</evidence>
<comment type="caution">
    <text evidence="1">The sequence shown here is derived from an EMBL/GenBank/DDBJ whole genome shotgun (WGS) entry which is preliminary data.</text>
</comment>